<dbReference type="HAMAP" id="MF_00183">
    <property type="entry name" value="DXP_reductoisom"/>
    <property type="match status" value="1"/>
</dbReference>
<dbReference type="NCBIfam" id="TIGR00243">
    <property type="entry name" value="Dxr"/>
    <property type="match status" value="1"/>
</dbReference>
<dbReference type="NCBIfam" id="NF009114">
    <property type="entry name" value="PRK12464.1"/>
    <property type="match status" value="1"/>
</dbReference>
<evidence type="ECO:0000259" key="15">
    <source>
        <dbReference type="Pfam" id="PF02670"/>
    </source>
</evidence>
<dbReference type="Proteomes" id="UP001165082">
    <property type="component" value="Unassembled WGS sequence"/>
</dbReference>
<evidence type="ECO:0000259" key="17">
    <source>
        <dbReference type="Pfam" id="PF13288"/>
    </source>
</evidence>
<dbReference type="AlphaFoldDB" id="A0A9W6ZEY9"/>
<dbReference type="Gene3D" id="3.40.50.720">
    <property type="entry name" value="NAD(P)-binding Rossmann-like Domain"/>
    <property type="match status" value="1"/>
</dbReference>
<evidence type="ECO:0000313" key="19">
    <source>
        <dbReference type="Proteomes" id="UP001165082"/>
    </source>
</evidence>
<evidence type="ECO:0000256" key="8">
    <source>
        <dbReference type="ARBA" id="ARBA00022857"/>
    </source>
</evidence>
<comment type="pathway">
    <text evidence="4">Isoprenoid biosynthesis; isopentenyl diphosphate biosynthesis via DXP pathway; isopentenyl diphosphate from 1-deoxy-D-xylulose 5-phosphate: step 1/6.</text>
</comment>
<dbReference type="Pfam" id="PF02670">
    <property type="entry name" value="DXP_reductoisom"/>
    <property type="match status" value="1"/>
</dbReference>
<comment type="cofactor">
    <cofactor evidence="2">
        <name>Mg(2+)</name>
        <dbReference type="ChEBI" id="CHEBI:18420"/>
    </cofactor>
</comment>
<evidence type="ECO:0000256" key="3">
    <source>
        <dbReference type="ARBA" id="ARBA00004467"/>
    </source>
</evidence>
<keyword evidence="8" id="KW-0521">NADP</keyword>
<comment type="cofactor">
    <cofactor evidence="1">
        <name>Mn(2+)</name>
        <dbReference type="ChEBI" id="CHEBI:29035"/>
    </cofactor>
</comment>
<accession>A0A9W6ZEY9</accession>
<dbReference type="InterPro" id="IPR036291">
    <property type="entry name" value="NAD(P)-bd_dom_sf"/>
</dbReference>
<dbReference type="GO" id="GO:0030604">
    <property type="term" value="F:1-deoxy-D-xylulose-5-phosphate reductoisomerase activity"/>
    <property type="evidence" value="ECO:0007669"/>
    <property type="project" value="UniProtKB-EC"/>
</dbReference>
<organism evidence="18 19">
    <name type="scientific">Triparma retinervis</name>
    <dbReference type="NCBI Taxonomy" id="2557542"/>
    <lineage>
        <taxon>Eukaryota</taxon>
        <taxon>Sar</taxon>
        <taxon>Stramenopiles</taxon>
        <taxon>Ochrophyta</taxon>
        <taxon>Bolidophyceae</taxon>
        <taxon>Parmales</taxon>
        <taxon>Triparmaceae</taxon>
        <taxon>Triparma</taxon>
    </lineage>
</organism>
<evidence type="ECO:0000256" key="1">
    <source>
        <dbReference type="ARBA" id="ARBA00001936"/>
    </source>
</evidence>
<dbReference type="OrthoDB" id="3482at2759"/>
<dbReference type="EMBL" id="BRXZ01001933">
    <property type="protein sequence ID" value="GMH50077.1"/>
    <property type="molecule type" value="Genomic_DNA"/>
</dbReference>
<dbReference type="Pfam" id="PF13288">
    <property type="entry name" value="DXPR_C"/>
    <property type="match status" value="1"/>
</dbReference>
<dbReference type="Pfam" id="PF08436">
    <property type="entry name" value="DXP_redisom_C"/>
    <property type="match status" value="1"/>
</dbReference>
<evidence type="ECO:0000259" key="16">
    <source>
        <dbReference type="Pfam" id="PF08436"/>
    </source>
</evidence>
<comment type="subcellular location">
    <subcellularLocation>
        <location evidence="3">Plastid</location>
        <location evidence="3">Apicoplast</location>
    </subcellularLocation>
</comment>
<keyword evidence="9" id="KW-0934">Plastid</keyword>
<sequence>MIPLEEALKLTLSKTLEGSNFHKSLSILGSTGSIGTQTLDIVRARPENFRVTSLSAGRNLDLLVEQIVEFEPQIVSVQNNEDISTLKSMLSGKFTPPTIVGGDEGIVEVARDKNSDTLVTGIVGAAGLKPTIEGIKGGKDIALANKETLIAGGPVVVPLVSKHGVNMLPADSEHSAIFQSLQGCPPGGLAKVVLTASGGAFRDFTKDELFSLCETDPSAVLAKATTHPNWDMGAKITLDSATMCNKGLEVIEAHYLFGASYSDIDIVVHPQSIVHSMVEMRDTSAIAQMGWADMRLPLVYSLSWPHRIPMPYKRLNLAEIGSLTFKAPDLLKYPCIDLCYSAGSMGGTMTAVLNAANEQANSMYRGGSAGLGFLDIPRLIEGAMEGAREGGVYVKEGVELEDILRADEWAREWVERKAGEGMGKKVLSV</sequence>
<keyword evidence="11" id="KW-0464">Manganese</keyword>
<reference evidence="18" key="1">
    <citation type="submission" date="2022-07" db="EMBL/GenBank/DDBJ databases">
        <title>Genome analysis of Parmales, a sister group of diatoms, reveals the evolutionary specialization of diatoms from phago-mixotrophs to photoautotrophs.</title>
        <authorList>
            <person name="Ban H."/>
            <person name="Sato S."/>
            <person name="Yoshikawa S."/>
            <person name="Kazumasa Y."/>
            <person name="Nakamura Y."/>
            <person name="Ichinomiya M."/>
            <person name="Saitoh K."/>
            <person name="Sato N."/>
            <person name="Blanc-Mathieu R."/>
            <person name="Endo H."/>
            <person name="Kuwata A."/>
            <person name="Ogata H."/>
        </authorList>
    </citation>
    <scope>NUCLEOTIDE SEQUENCE</scope>
</reference>
<dbReference type="SUPFAM" id="SSF69055">
    <property type="entry name" value="1-deoxy-D-xylulose-5-phosphate reductoisomerase, C-terminal domain"/>
    <property type="match status" value="1"/>
</dbReference>
<evidence type="ECO:0000256" key="10">
    <source>
        <dbReference type="ARBA" id="ARBA00023002"/>
    </source>
</evidence>
<feature type="domain" description="1-deoxy-D-xylulose 5-phosphate reductoisomerase C-terminal" evidence="16">
    <location>
        <begin position="167"/>
        <end position="257"/>
    </location>
</feature>
<dbReference type="GO" id="GO:0030145">
    <property type="term" value="F:manganese ion binding"/>
    <property type="evidence" value="ECO:0007669"/>
    <property type="project" value="TreeGrafter"/>
</dbReference>
<evidence type="ECO:0000256" key="9">
    <source>
        <dbReference type="ARBA" id="ARBA00022887"/>
    </source>
</evidence>
<dbReference type="PANTHER" id="PTHR30525">
    <property type="entry name" value="1-DEOXY-D-XYLULOSE 5-PHOSPHATE REDUCTOISOMERASE"/>
    <property type="match status" value="1"/>
</dbReference>
<dbReference type="InterPro" id="IPR013644">
    <property type="entry name" value="DXP_reductoisomerase_C"/>
</dbReference>
<comment type="caution">
    <text evidence="18">The sequence shown here is derived from an EMBL/GenBank/DDBJ whole genome shotgun (WGS) entry which is preliminary data.</text>
</comment>
<dbReference type="InterPro" id="IPR003821">
    <property type="entry name" value="DXP_reductoisomerase"/>
</dbReference>
<comment type="catalytic activity">
    <reaction evidence="13">
        <text>2-C-methyl-D-erythritol 4-phosphate + NADP(+) = 1-deoxy-D-xylulose 5-phosphate + NADPH + H(+)</text>
        <dbReference type="Rhea" id="RHEA:13717"/>
        <dbReference type="ChEBI" id="CHEBI:15378"/>
        <dbReference type="ChEBI" id="CHEBI:57783"/>
        <dbReference type="ChEBI" id="CHEBI:57792"/>
        <dbReference type="ChEBI" id="CHEBI:58262"/>
        <dbReference type="ChEBI" id="CHEBI:58349"/>
        <dbReference type="EC" id="1.1.1.267"/>
    </reaction>
    <physiologicalReaction direction="right-to-left" evidence="13">
        <dbReference type="Rhea" id="RHEA:13719"/>
    </physiologicalReaction>
</comment>
<evidence type="ECO:0000256" key="13">
    <source>
        <dbReference type="ARBA" id="ARBA00048543"/>
    </source>
</evidence>
<dbReference type="Gene3D" id="1.10.1740.10">
    <property type="match status" value="1"/>
</dbReference>
<evidence type="ECO:0000256" key="11">
    <source>
        <dbReference type="ARBA" id="ARBA00023211"/>
    </source>
</evidence>
<dbReference type="PIRSF" id="PIRSF006205">
    <property type="entry name" value="Dxp_reductismrs"/>
    <property type="match status" value="1"/>
</dbReference>
<dbReference type="InterPro" id="IPR013512">
    <property type="entry name" value="DXP_reductoisomerase_N"/>
</dbReference>
<keyword evidence="7" id="KW-0479">Metal-binding</keyword>
<dbReference type="GO" id="GO:0070402">
    <property type="term" value="F:NADPH binding"/>
    <property type="evidence" value="ECO:0007669"/>
    <property type="project" value="InterPro"/>
</dbReference>
<evidence type="ECO:0000256" key="4">
    <source>
        <dbReference type="ARBA" id="ARBA00005094"/>
    </source>
</evidence>
<feature type="domain" description="1-deoxy-D-xylulose 5-phosphate reductoisomerase N-terminal" evidence="15">
    <location>
        <begin position="25"/>
        <end position="153"/>
    </location>
</feature>
<keyword evidence="12" id="KW-0414">Isoprene biosynthesis</keyword>
<dbReference type="InterPro" id="IPR026877">
    <property type="entry name" value="DXPR_C"/>
</dbReference>
<name>A0A9W6ZEY9_9STRA</name>
<feature type="domain" description="DXP reductoisomerase C-terminal" evidence="17">
    <location>
        <begin position="289"/>
        <end position="412"/>
    </location>
</feature>
<keyword evidence="19" id="KW-1185">Reference proteome</keyword>
<dbReference type="SUPFAM" id="SSF55347">
    <property type="entry name" value="Glyceraldehyde-3-phosphate dehydrogenase-like, C-terminal domain"/>
    <property type="match status" value="1"/>
</dbReference>
<evidence type="ECO:0000313" key="18">
    <source>
        <dbReference type="EMBL" id="GMH50077.1"/>
    </source>
</evidence>
<dbReference type="EC" id="1.1.1.267" evidence="6"/>
<evidence type="ECO:0000256" key="7">
    <source>
        <dbReference type="ARBA" id="ARBA00022723"/>
    </source>
</evidence>
<proteinExistence type="inferred from homology"/>
<evidence type="ECO:0000256" key="14">
    <source>
        <dbReference type="ARBA" id="ARBA00073770"/>
    </source>
</evidence>
<evidence type="ECO:0000256" key="6">
    <source>
        <dbReference type="ARBA" id="ARBA00012366"/>
    </source>
</evidence>
<gene>
    <name evidence="18" type="ORF">TrRE_jg4744</name>
</gene>
<evidence type="ECO:0000256" key="12">
    <source>
        <dbReference type="ARBA" id="ARBA00023229"/>
    </source>
</evidence>
<comment type="similarity">
    <text evidence="5">Belongs to the DXR family.</text>
</comment>
<dbReference type="InterPro" id="IPR036169">
    <property type="entry name" value="DXPR_C_sf"/>
</dbReference>
<dbReference type="FunFam" id="3.40.50.720:FF:000045">
    <property type="entry name" value="1-deoxy-D-xylulose 5-phosphate reductoisomerase"/>
    <property type="match status" value="1"/>
</dbReference>
<protein>
    <recommendedName>
        <fullName evidence="14">1-deoxy-D-xylulose 5-phosphate reductoisomerase, apicoplastic</fullName>
        <ecNumber evidence="6">1.1.1.267</ecNumber>
    </recommendedName>
</protein>
<dbReference type="PANTHER" id="PTHR30525:SF0">
    <property type="entry name" value="1-DEOXY-D-XYLULOSE 5-PHOSPHATE REDUCTOISOMERASE, CHLOROPLASTIC"/>
    <property type="match status" value="1"/>
</dbReference>
<dbReference type="GO" id="GO:0051484">
    <property type="term" value="P:isopentenyl diphosphate biosynthetic process, methylerythritol 4-phosphate pathway involved in terpenoid biosynthetic process"/>
    <property type="evidence" value="ECO:0007669"/>
    <property type="project" value="TreeGrafter"/>
</dbReference>
<dbReference type="SUPFAM" id="SSF51735">
    <property type="entry name" value="NAD(P)-binding Rossmann-fold domains"/>
    <property type="match status" value="1"/>
</dbReference>
<evidence type="ECO:0000256" key="5">
    <source>
        <dbReference type="ARBA" id="ARBA00006825"/>
    </source>
</evidence>
<keyword evidence="9" id="KW-0933">Apicoplast</keyword>
<keyword evidence="10" id="KW-0560">Oxidoreductase</keyword>
<evidence type="ECO:0000256" key="2">
    <source>
        <dbReference type="ARBA" id="ARBA00001946"/>
    </source>
</evidence>